<feature type="chain" id="PRO_5039236896" description="DUF8094 domain-containing protein" evidence="1">
    <location>
        <begin position="26"/>
        <end position="336"/>
    </location>
</feature>
<dbReference type="RefSeq" id="WP_204469385.1">
    <property type="nucleotide sequence ID" value="NZ_JACLYU010000014.1"/>
</dbReference>
<keyword evidence="1" id="KW-0732">Signal</keyword>
<feature type="domain" description="DUF8094" evidence="2">
    <location>
        <begin position="46"/>
        <end position="323"/>
    </location>
</feature>
<accession>A0A938WYU1</accession>
<name>A0A938WYU1_9BIFI</name>
<comment type="caution">
    <text evidence="3">The sequence shown here is derived from an EMBL/GenBank/DDBJ whole genome shotgun (WGS) entry which is preliminary data.</text>
</comment>
<dbReference type="Pfam" id="PF26366">
    <property type="entry name" value="DUF8094"/>
    <property type="match status" value="1"/>
</dbReference>
<evidence type="ECO:0000256" key="1">
    <source>
        <dbReference type="SAM" id="SignalP"/>
    </source>
</evidence>
<dbReference type="EMBL" id="JACLYU010000014">
    <property type="protein sequence ID" value="MBM6700095.1"/>
    <property type="molecule type" value="Genomic_DNA"/>
</dbReference>
<proteinExistence type="predicted"/>
<keyword evidence="4" id="KW-1185">Reference proteome</keyword>
<evidence type="ECO:0000313" key="4">
    <source>
        <dbReference type="Proteomes" id="UP000718821"/>
    </source>
</evidence>
<sequence>MTARRITKLAAGALAAALCAGLAGCEGRLPAVTAADGDQAAAAPDLTAAQERKLRGQILDVIKQADDAKDASGLAARLTGPSLAVRTSQIAVAQKTGQMDNKATIPDKIAQTVIPTDSGWPRTVFTITTTTDDQQSNRLLVLTQDSARENYKLWGLARLFQGAQLPNFAVPSIGSPMGTPKDAGLVATPEQAVERYADVLAKGDQSEFAADFADDDLRRTLAEQSAKVQQAMEANAGTQEQTFQVAPGQLKVMRSADGSDLVVAEIDSVWTRAAGEGRESLPASDAETALFGGGQATSTMKVTYVNIIALVVPPKDSGLKITAVGAERQPVKVEAV</sequence>
<dbReference type="InterPro" id="IPR058407">
    <property type="entry name" value="DUF8094"/>
</dbReference>
<feature type="signal peptide" evidence="1">
    <location>
        <begin position="1"/>
        <end position="25"/>
    </location>
</feature>
<protein>
    <recommendedName>
        <fullName evidence="2">DUF8094 domain-containing protein</fullName>
    </recommendedName>
</protein>
<gene>
    <name evidence="3" type="ORF">H7U32_07245</name>
</gene>
<dbReference type="PROSITE" id="PS51257">
    <property type="entry name" value="PROKAR_LIPOPROTEIN"/>
    <property type="match status" value="1"/>
</dbReference>
<reference evidence="3" key="2">
    <citation type="journal article" date="2021" name="Sci. Rep.">
        <title>The distribution of antibiotic resistance genes in chicken gut microbiota commensals.</title>
        <authorList>
            <person name="Juricova H."/>
            <person name="Matiasovicova J."/>
            <person name="Kubasova T."/>
            <person name="Cejkova D."/>
            <person name="Rychlik I."/>
        </authorList>
    </citation>
    <scope>NUCLEOTIDE SEQUENCE</scope>
    <source>
        <strain evidence="3">An836</strain>
    </source>
</reference>
<organism evidence="3 4">
    <name type="scientific">Bifidobacterium pullorum subsp. saeculare</name>
    <dbReference type="NCBI Taxonomy" id="78257"/>
    <lineage>
        <taxon>Bacteria</taxon>
        <taxon>Bacillati</taxon>
        <taxon>Actinomycetota</taxon>
        <taxon>Actinomycetes</taxon>
        <taxon>Bifidobacteriales</taxon>
        <taxon>Bifidobacteriaceae</taxon>
        <taxon>Bifidobacterium</taxon>
    </lineage>
</organism>
<evidence type="ECO:0000259" key="2">
    <source>
        <dbReference type="Pfam" id="PF26366"/>
    </source>
</evidence>
<dbReference type="AlphaFoldDB" id="A0A938WYU1"/>
<reference evidence="3" key="1">
    <citation type="submission" date="2020-08" db="EMBL/GenBank/DDBJ databases">
        <authorList>
            <person name="Cejkova D."/>
            <person name="Kubasova T."/>
            <person name="Jahodarova E."/>
            <person name="Rychlik I."/>
        </authorList>
    </citation>
    <scope>NUCLEOTIDE SEQUENCE</scope>
    <source>
        <strain evidence="3">An836</strain>
    </source>
</reference>
<dbReference type="Proteomes" id="UP000718821">
    <property type="component" value="Unassembled WGS sequence"/>
</dbReference>
<evidence type="ECO:0000313" key="3">
    <source>
        <dbReference type="EMBL" id="MBM6700095.1"/>
    </source>
</evidence>